<evidence type="ECO:0000256" key="5">
    <source>
        <dbReference type="ARBA" id="ARBA00023125"/>
    </source>
</evidence>
<evidence type="ECO:0000256" key="3">
    <source>
        <dbReference type="ARBA" id="ARBA00022898"/>
    </source>
</evidence>
<sequence length="484" mass="53889">MSNDWIVDYLQPRLTRNGPEHLSRQLYRQLRELIRLRRLAGGSALPASRALAQTLRLGRNTVLSAYDQLAAEGYLESRHGSGTYVCDAFGDAAPQPAHADTLPRQLSLRGQALANASRLPARKLGAFVPGQPELGLFPHKQWQQCLSRRQRSAPLAWLHYQHQGGLPELRAILSQYLHLTRSVRCQSEQVVIVPGAQSALTLLAQLLAEPGDTAWIEEPGYTGAQAAMLAAGLRCQAIRVDSQGLLPDPAADPPRLIYATPAHQYPTGAVMSLPRRLELLAQARRHDSWIVEDDYDGEFCYASAPLAALQSLDQDGRVIYVGTFSKVMFPGLKLAYLVLPAELVDPYRRCQARLQGEGSYLQQAAVADFIEQGHFARHIRHMRELYQRRQQLLRHALEQRLGSALPLHGGDAGMHLLAELPDGFDEWELQAAAAERQLWLRPLARHFLDTPYRNGLVLGYAGIADHAMRPAVQQLADLLETRLQ</sequence>
<dbReference type="Proteomes" id="UP000178776">
    <property type="component" value="Chromosome"/>
</dbReference>
<evidence type="ECO:0000313" key="8">
    <source>
        <dbReference type="EMBL" id="AOZ51526.1"/>
    </source>
</evidence>
<gene>
    <name evidence="8" type="ORF">BKX93_17005</name>
</gene>
<dbReference type="InterPro" id="IPR015421">
    <property type="entry name" value="PyrdxlP-dep_Trfase_major"/>
</dbReference>
<dbReference type="InterPro" id="IPR015424">
    <property type="entry name" value="PyrdxlP-dep_Trfase"/>
</dbReference>
<dbReference type="GO" id="GO:0003700">
    <property type="term" value="F:DNA-binding transcription factor activity"/>
    <property type="evidence" value="ECO:0007669"/>
    <property type="project" value="InterPro"/>
</dbReference>
<feature type="domain" description="HTH gntR-type" evidence="7">
    <location>
        <begin position="20"/>
        <end position="88"/>
    </location>
</feature>
<dbReference type="Pfam" id="PF00155">
    <property type="entry name" value="Aminotran_1_2"/>
    <property type="match status" value="1"/>
</dbReference>
<evidence type="ECO:0000313" key="9">
    <source>
        <dbReference type="Proteomes" id="UP000178776"/>
    </source>
</evidence>
<proteinExistence type="inferred from homology"/>
<dbReference type="GeneID" id="68842908"/>
<dbReference type="InterPro" id="IPR004839">
    <property type="entry name" value="Aminotransferase_I/II_large"/>
</dbReference>
<keyword evidence="6" id="KW-0804">Transcription</keyword>
<dbReference type="InterPro" id="IPR036390">
    <property type="entry name" value="WH_DNA-bd_sf"/>
</dbReference>
<dbReference type="SUPFAM" id="SSF46785">
    <property type="entry name" value="Winged helix' DNA-binding domain"/>
    <property type="match status" value="1"/>
</dbReference>
<dbReference type="KEGG" id="cvc:BKX93_17005"/>
<dbReference type="InterPro" id="IPR051446">
    <property type="entry name" value="HTH_trans_reg/aminotransferase"/>
</dbReference>
<keyword evidence="5" id="KW-0238">DNA-binding</keyword>
<dbReference type="PANTHER" id="PTHR46577:SF1">
    <property type="entry name" value="HTH-TYPE TRANSCRIPTIONAL REGULATORY PROTEIN GABR"/>
    <property type="match status" value="1"/>
</dbReference>
<protein>
    <recommendedName>
        <fullName evidence="2">Putative 8-amino-7-oxononanoate synthase</fullName>
    </recommendedName>
</protein>
<name>A0A1D9LJT6_9NEIS</name>
<dbReference type="InterPro" id="IPR036388">
    <property type="entry name" value="WH-like_DNA-bd_sf"/>
</dbReference>
<reference evidence="8 9" key="1">
    <citation type="submission" date="2016-10" db="EMBL/GenBank/DDBJ databases">
        <title>Chromobacterium muskegensis sp. nov., an insecticidal bacterium isolated from Sphagnum bogs.</title>
        <authorList>
            <person name="Sparks M.E."/>
            <person name="Blackburn M.B."/>
            <person name="Gundersen-Rindal D.E."/>
            <person name="Mitchell A."/>
            <person name="Farrar R."/>
            <person name="Kuhar D."/>
        </authorList>
    </citation>
    <scope>NUCLEOTIDE SEQUENCE [LARGE SCALE GENOMIC DNA]</scope>
    <source>
        <strain evidence="8 9">21-1</strain>
    </source>
</reference>
<dbReference type="AlphaFoldDB" id="A0A1D9LJT6"/>
<dbReference type="Gene3D" id="3.40.640.10">
    <property type="entry name" value="Type I PLP-dependent aspartate aminotransferase-like (Major domain)"/>
    <property type="match status" value="1"/>
</dbReference>
<dbReference type="SMART" id="SM00345">
    <property type="entry name" value="HTH_GNTR"/>
    <property type="match status" value="1"/>
</dbReference>
<dbReference type="RefSeq" id="WP_070980685.1">
    <property type="nucleotide sequence ID" value="NZ_CP017707.1"/>
</dbReference>
<dbReference type="Gene3D" id="1.10.10.10">
    <property type="entry name" value="Winged helix-like DNA-binding domain superfamily/Winged helix DNA-binding domain"/>
    <property type="match status" value="1"/>
</dbReference>
<dbReference type="CDD" id="cd00609">
    <property type="entry name" value="AAT_like"/>
    <property type="match status" value="1"/>
</dbReference>
<dbReference type="PROSITE" id="PS50949">
    <property type="entry name" value="HTH_GNTR"/>
    <property type="match status" value="1"/>
</dbReference>
<accession>A0A1D9LJT6</accession>
<keyword evidence="3" id="KW-0663">Pyridoxal phosphate</keyword>
<evidence type="ECO:0000256" key="1">
    <source>
        <dbReference type="ARBA" id="ARBA00005384"/>
    </source>
</evidence>
<dbReference type="PANTHER" id="PTHR46577">
    <property type="entry name" value="HTH-TYPE TRANSCRIPTIONAL REGULATORY PROTEIN GABR"/>
    <property type="match status" value="1"/>
</dbReference>
<dbReference type="InterPro" id="IPR000524">
    <property type="entry name" value="Tscrpt_reg_HTH_GntR"/>
</dbReference>
<dbReference type="GO" id="GO:0030170">
    <property type="term" value="F:pyridoxal phosphate binding"/>
    <property type="evidence" value="ECO:0007669"/>
    <property type="project" value="InterPro"/>
</dbReference>
<evidence type="ECO:0000259" key="7">
    <source>
        <dbReference type="PROSITE" id="PS50949"/>
    </source>
</evidence>
<dbReference type="Pfam" id="PF00392">
    <property type="entry name" value="GntR"/>
    <property type="match status" value="1"/>
</dbReference>
<dbReference type="EMBL" id="CP017707">
    <property type="protein sequence ID" value="AOZ51526.1"/>
    <property type="molecule type" value="Genomic_DNA"/>
</dbReference>
<evidence type="ECO:0000256" key="4">
    <source>
        <dbReference type="ARBA" id="ARBA00023015"/>
    </source>
</evidence>
<evidence type="ECO:0000256" key="6">
    <source>
        <dbReference type="ARBA" id="ARBA00023163"/>
    </source>
</evidence>
<evidence type="ECO:0000256" key="2">
    <source>
        <dbReference type="ARBA" id="ARBA00021531"/>
    </source>
</evidence>
<dbReference type="STRING" id="1108595.BKX93_17005"/>
<comment type="similarity">
    <text evidence="1">In the C-terminal section; belongs to the class-I pyridoxal-phosphate-dependent aminotransferase family.</text>
</comment>
<dbReference type="CDD" id="cd07377">
    <property type="entry name" value="WHTH_GntR"/>
    <property type="match status" value="1"/>
</dbReference>
<dbReference type="SUPFAM" id="SSF53383">
    <property type="entry name" value="PLP-dependent transferases"/>
    <property type="match status" value="1"/>
</dbReference>
<keyword evidence="4" id="KW-0805">Transcription regulation</keyword>
<organism evidence="8 9">
    <name type="scientific">Chromobacterium vaccinii</name>
    <dbReference type="NCBI Taxonomy" id="1108595"/>
    <lineage>
        <taxon>Bacteria</taxon>
        <taxon>Pseudomonadati</taxon>
        <taxon>Pseudomonadota</taxon>
        <taxon>Betaproteobacteria</taxon>
        <taxon>Neisseriales</taxon>
        <taxon>Chromobacteriaceae</taxon>
        <taxon>Chromobacterium</taxon>
    </lineage>
</organism>
<dbReference type="GO" id="GO:0003677">
    <property type="term" value="F:DNA binding"/>
    <property type="evidence" value="ECO:0007669"/>
    <property type="project" value="UniProtKB-KW"/>
</dbReference>